<dbReference type="Proteomes" id="UP000555836">
    <property type="component" value="Unassembled WGS sequence"/>
</dbReference>
<dbReference type="AlphaFoldDB" id="A0A7Y0S656"/>
<accession>A0A7Y0S656</accession>
<comment type="caution">
    <text evidence="1">The sequence shown here is derived from an EMBL/GenBank/DDBJ whole genome shotgun (WGS) entry which is preliminary data.</text>
</comment>
<dbReference type="RefSeq" id="WP_269666036.1">
    <property type="nucleotide sequence ID" value="NZ_CP138328.1"/>
</dbReference>
<organism evidence="1 2">
    <name type="scientific">Vibrio parahaemolyticus</name>
    <dbReference type="NCBI Taxonomy" id="670"/>
    <lineage>
        <taxon>Bacteria</taxon>
        <taxon>Pseudomonadati</taxon>
        <taxon>Pseudomonadota</taxon>
        <taxon>Gammaproteobacteria</taxon>
        <taxon>Vibrionales</taxon>
        <taxon>Vibrionaceae</taxon>
        <taxon>Vibrio</taxon>
    </lineage>
</organism>
<proteinExistence type="predicted"/>
<name>A0A7Y0S656_VIBPH</name>
<dbReference type="EMBL" id="JABCLD010001761">
    <property type="protein sequence ID" value="NMU27060.1"/>
    <property type="molecule type" value="Genomic_DNA"/>
</dbReference>
<reference evidence="1 2" key="1">
    <citation type="submission" date="2020-04" db="EMBL/GenBank/DDBJ databases">
        <title>Whole-genome sequencing of Vibrio spp. from China reveals different genetic environments of blaCTX-M-14 among diverse lineages.</title>
        <authorList>
            <person name="Zheng Z."/>
            <person name="Ye L."/>
            <person name="Chen S."/>
        </authorList>
    </citation>
    <scope>NUCLEOTIDE SEQUENCE [LARGE SCALE GENOMIC DNA]</scope>
    <source>
        <strain evidence="1 2">Vb0574</strain>
    </source>
</reference>
<protein>
    <submittedName>
        <fullName evidence="1">Uncharacterized protein</fullName>
    </submittedName>
</protein>
<sequence length="133" mass="15301">MALLDMCTLSSLLASTSEQNLHKIGGKVSEEEVALFWLICKFLSTKKQEFKAYLYPSEKGRTDNIESPFTLITAKSTFMQLSFDVERVDDPNVRKKSGIKISFRSNEDIVYEVFGYQLQEMKQLGSHTFWLDL</sequence>
<evidence type="ECO:0000313" key="2">
    <source>
        <dbReference type="Proteomes" id="UP000555836"/>
    </source>
</evidence>
<gene>
    <name evidence="1" type="ORF">HKB21_15700</name>
</gene>
<evidence type="ECO:0000313" key="1">
    <source>
        <dbReference type="EMBL" id="NMU27060.1"/>
    </source>
</evidence>